<dbReference type="InterPro" id="IPR036396">
    <property type="entry name" value="Cyt_P450_sf"/>
</dbReference>
<comment type="similarity">
    <text evidence="1 7">Belongs to the cytochrome P450 family.</text>
</comment>
<evidence type="ECO:0000313" key="9">
    <source>
        <dbReference type="Proteomes" id="UP001596417"/>
    </source>
</evidence>
<dbReference type="PANTHER" id="PTHR24291:SF50">
    <property type="entry name" value="BIFUNCTIONAL ALBAFLAVENONE MONOOXYGENASE_TERPENE SYNTHASE"/>
    <property type="match status" value="1"/>
</dbReference>
<dbReference type="SUPFAM" id="SSF48264">
    <property type="entry name" value="Cytochrome P450"/>
    <property type="match status" value="1"/>
</dbReference>
<evidence type="ECO:0000256" key="5">
    <source>
        <dbReference type="ARBA" id="ARBA00023004"/>
    </source>
</evidence>
<dbReference type="Pfam" id="PF00067">
    <property type="entry name" value="p450"/>
    <property type="match status" value="1"/>
</dbReference>
<gene>
    <name evidence="8" type="ORF">ACFQL7_23885</name>
</gene>
<evidence type="ECO:0000313" key="8">
    <source>
        <dbReference type="EMBL" id="MFC7192549.1"/>
    </source>
</evidence>
<dbReference type="RefSeq" id="WP_264556586.1">
    <property type="nucleotide sequence ID" value="NZ_CP109981.1"/>
</dbReference>
<name>A0ABD5YTL5_9EURY</name>
<dbReference type="PRINTS" id="PR00463">
    <property type="entry name" value="EP450I"/>
</dbReference>
<evidence type="ECO:0000256" key="7">
    <source>
        <dbReference type="RuleBase" id="RU000461"/>
    </source>
</evidence>
<keyword evidence="4 7" id="KW-0560">Oxidoreductase</keyword>
<dbReference type="GO" id="GO:0004497">
    <property type="term" value="F:monooxygenase activity"/>
    <property type="evidence" value="ECO:0007669"/>
    <property type="project" value="UniProtKB-KW"/>
</dbReference>
<evidence type="ECO:0000256" key="4">
    <source>
        <dbReference type="ARBA" id="ARBA00023002"/>
    </source>
</evidence>
<keyword evidence="9" id="KW-1185">Reference proteome</keyword>
<dbReference type="InterPro" id="IPR002401">
    <property type="entry name" value="Cyt_P450_E_grp-I"/>
</dbReference>
<dbReference type="InterPro" id="IPR017972">
    <property type="entry name" value="Cyt_P450_CS"/>
</dbReference>
<dbReference type="InterPro" id="IPR050196">
    <property type="entry name" value="Cytochrome_P450_Monoox"/>
</dbReference>
<dbReference type="PANTHER" id="PTHR24291">
    <property type="entry name" value="CYTOCHROME P450 FAMILY 4"/>
    <property type="match status" value="1"/>
</dbReference>
<proteinExistence type="inferred from homology"/>
<dbReference type="EMBL" id="JBHTAX010000005">
    <property type="protein sequence ID" value="MFC7192549.1"/>
    <property type="molecule type" value="Genomic_DNA"/>
</dbReference>
<evidence type="ECO:0000256" key="6">
    <source>
        <dbReference type="ARBA" id="ARBA00023033"/>
    </source>
</evidence>
<evidence type="ECO:0000256" key="2">
    <source>
        <dbReference type="ARBA" id="ARBA00022617"/>
    </source>
</evidence>
<comment type="caution">
    <text evidence="8">The sequence shown here is derived from an EMBL/GenBank/DDBJ whole genome shotgun (WGS) entry which is preliminary data.</text>
</comment>
<keyword evidence="5 7" id="KW-0408">Iron</keyword>
<accession>A0ABD5YTL5</accession>
<sequence>MNRQHSRPPAPQGTPLIGNTLEYLWNPFQFVNNALDECGDIYRMDLLYDLNIYVLANPDYFRRALVTDADAFAKTADFRRAFGDGVLSTEGAQWSRQRGILQPLFNLDRIRNYTNTMVETTQRRLATWEQGETLEMESEMKNLTLEILFSTLFGRALSPGEGNDLRDAADGLNKWFTPVSLALPNWVWTPSRQEFSNSKKRLRTEVQRLLSEYSVDSASENQSDAETLLSKLNDARKASGQGHLSTEEVQGQMLSMVFAGYETTAAALSFAWYSLAMNSEIQQSFHDELDTVLDGDPPTYDDIADLELTQRIVTETLRLYPPIHTIPRRSTRDIEINDYLIPADEEVHLSIIAVHRDERFYDDPMAFQPNRWTDDFEANLPKYAFIPFGGGRRTCIGQEFARLEATLVLATIGQQWELAWDGGDPTITLEPEITIKTKNGLDMQLQSR</sequence>
<dbReference type="GeneID" id="76202239"/>
<dbReference type="InterPro" id="IPR001128">
    <property type="entry name" value="Cyt_P450"/>
</dbReference>
<dbReference type="GO" id="GO:0046872">
    <property type="term" value="F:metal ion binding"/>
    <property type="evidence" value="ECO:0007669"/>
    <property type="project" value="UniProtKB-KW"/>
</dbReference>
<dbReference type="Gene3D" id="1.10.630.10">
    <property type="entry name" value="Cytochrome P450"/>
    <property type="match status" value="1"/>
</dbReference>
<keyword evidence="3 7" id="KW-0479">Metal-binding</keyword>
<organism evidence="8 9">
    <name type="scientific">Halocatena marina</name>
    <dbReference type="NCBI Taxonomy" id="2934937"/>
    <lineage>
        <taxon>Archaea</taxon>
        <taxon>Methanobacteriati</taxon>
        <taxon>Methanobacteriota</taxon>
        <taxon>Stenosarchaea group</taxon>
        <taxon>Halobacteria</taxon>
        <taxon>Halobacteriales</taxon>
        <taxon>Natronomonadaceae</taxon>
        <taxon>Halocatena</taxon>
    </lineage>
</organism>
<protein>
    <submittedName>
        <fullName evidence="8">Cytochrome P450</fullName>
    </submittedName>
</protein>
<dbReference type="PROSITE" id="PS00086">
    <property type="entry name" value="CYTOCHROME_P450"/>
    <property type="match status" value="1"/>
</dbReference>
<dbReference type="AlphaFoldDB" id="A0ABD5YTL5"/>
<keyword evidence="2 7" id="KW-0349">Heme</keyword>
<evidence type="ECO:0000256" key="3">
    <source>
        <dbReference type="ARBA" id="ARBA00022723"/>
    </source>
</evidence>
<dbReference type="PRINTS" id="PR00385">
    <property type="entry name" value="P450"/>
</dbReference>
<keyword evidence="6 7" id="KW-0503">Monooxygenase</keyword>
<reference evidence="8 9" key="1">
    <citation type="journal article" date="2019" name="Int. J. Syst. Evol. Microbiol.">
        <title>The Global Catalogue of Microorganisms (GCM) 10K type strain sequencing project: providing services to taxonomists for standard genome sequencing and annotation.</title>
        <authorList>
            <consortium name="The Broad Institute Genomics Platform"/>
            <consortium name="The Broad Institute Genome Sequencing Center for Infectious Disease"/>
            <person name="Wu L."/>
            <person name="Ma J."/>
        </authorList>
    </citation>
    <scope>NUCLEOTIDE SEQUENCE [LARGE SCALE GENOMIC DNA]</scope>
    <source>
        <strain evidence="8 9">RDMS1</strain>
    </source>
</reference>
<dbReference type="Proteomes" id="UP001596417">
    <property type="component" value="Unassembled WGS sequence"/>
</dbReference>
<evidence type="ECO:0000256" key="1">
    <source>
        <dbReference type="ARBA" id="ARBA00010617"/>
    </source>
</evidence>